<keyword evidence="3 7" id="KW-0479">Metal-binding</keyword>
<keyword evidence="6 7" id="KW-0408">Iron</keyword>
<sequence>MVGQKRFHLCELSVIALLAVFLLGGCAKNLHDDHDEDDHELPVVSIDSSFNAKERLGKLLFFEKSLSTPPGQDCSACHDPEIAFADPLTGLPVSKGARPGLFGNRNDMTVSYAAFVPPLHFNKGEDVWVGGLFWDGRVNSLAEQAQGPPLNPLEMANPDTLTIVEKLRQLSYASLFIEVYGSEALSTPDLAFDNMADAIAAYEMTPEVNPFSSKYDHWLRGEAELSEQELRGLKLFDDEEKGNCAACHPSRPEEDGTPPLFTDFTYDNLGTPRNPENPFYSLPPELNPDGFSFIDLGLGKTVNDPAQNGKFRVPTLRNVAITAPYLHNGVYKTLFNVLAFYNTRDVSCWPDPEVAENVNREELGNLKLTNQELEDLVVFLETLTDGWEELDSDDD</sequence>
<dbReference type="Pfam" id="PF03150">
    <property type="entry name" value="CCP_MauG"/>
    <property type="match status" value="1"/>
</dbReference>
<dbReference type="EMBL" id="JACNJZ010000094">
    <property type="protein sequence ID" value="MBC8317605.1"/>
    <property type="molecule type" value="Genomic_DNA"/>
</dbReference>
<evidence type="ECO:0000256" key="5">
    <source>
        <dbReference type="ARBA" id="ARBA00023002"/>
    </source>
</evidence>
<reference evidence="9 10" key="1">
    <citation type="submission" date="2020-08" db="EMBL/GenBank/DDBJ databases">
        <title>Bridging the membrane lipid divide: bacteria of the FCB group superphylum have the potential to synthesize archaeal ether lipids.</title>
        <authorList>
            <person name="Villanueva L."/>
            <person name="Von Meijenfeldt F.A.B."/>
            <person name="Westbye A.B."/>
            <person name="Yadav S."/>
            <person name="Hopmans E.C."/>
            <person name="Dutilh B.E."/>
            <person name="Sinninghe Damste J.S."/>
        </authorList>
    </citation>
    <scope>NUCLEOTIDE SEQUENCE [LARGE SCALE GENOMIC DNA]</scope>
    <source>
        <strain evidence="9">NIOZ-UU47</strain>
    </source>
</reference>
<organism evidence="9 10">
    <name type="scientific">Candidatus Desulfobia pelagia</name>
    <dbReference type="NCBI Taxonomy" id="2841692"/>
    <lineage>
        <taxon>Bacteria</taxon>
        <taxon>Pseudomonadati</taxon>
        <taxon>Thermodesulfobacteriota</taxon>
        <taxon>Desulfobulbia</taxon>
        <taxon>Desulfobulbales</taxon>
        <taxon>Desulfobulbaceae</taxon>
        <taxon>Candidatus Desulfobia</taxon>
    </lineage>
</organism>
<keyword evidence="5" id="KW-0560">Oxidoreductase</keyword>
<dbReference type="PROSITE" id="PS51007">
    <property type="entry name" value="CYTC"/>
    <property type="match status" value="2"/>
</dbReference>
<dbReference type="GO" id="GO:0004130">
    <property type="term" value="F:cytochrome-c peroxidase activity"/>
    <property type="evidence" value="ECO:0007669"/>
    <property type="project" value="TreeGrafter"/>
</dbReference>
<dbReference type="PANTHER" id="PTHR30600">
    <property type="entry name" value="CYTOCHROME C PEROXIDASE-RELATED"/>
    <property type="match status" value="1"/>
</dbReference>
<dbReference type="InterPro" id="IPR009056">
    <property type="entry name" value="Cyt_c-like_dom"/>
</dbReference>
<dbReference type="GO" id="GO:0046872">
    <property type="term" value="F:metal ion binding"/>
    <property type="evidence" value="ECO:0007669"/>
    <property type="project" value="UniProtKB-KW"/>
</dbReference>
<gene>
    <name evidence="9" type="ORF">H8E41_06835</name>
</gene>
<dbReference type="AlphaFoldDB" id="A0A8J6NDS7"/>
<name>A0A8J6NDS7_9BACT</name>
<proteinExistence type="predicted"/>
<evidence type="ECO:0000256" key="2">
    <source>
        <dbReference type="ARBA" id="ARBA00022617"/>
    </source>
</evidence>
<evidence type="ECO:0000256" key="4">
    <source>
        <dbReference type="ARBA" id="ARBA00022729"/>
    </source>
</evidence>
<comment type="subcellular location">
    <subcellularLocation>
        <location evidence="1">Cell envelope</location>
    </subcellularLocation>
</comment>
<dbReference type="PROSITE" id="PS51257">
    <property type="entry name" value="PROKAR_LIPOPROTEIN"/>
    <property type="match status" value="1"/>
</dbReference>
<dbReference type="Gene3D" id="1.10.760.10">
    <property type="entry name" value="Cytochrome c-like domain"/>
    <property type="match status" value="2"/>
</dbReference>
<dbReference type="SUPFAM" id="SSF46626">
    <property type="entry name" value="Cytochrome c"/>
    <property type="match status" value="2"/>
</dbReference>
<keyword evidence="2 7" id="KW-0349">Heme</keyword>
<keyword evidence="4" id="KW-0732">Signal</keyword>
<keyword evidence="9" id="KW-0575">Peroxidase</keyword>
<accession>A0A8J6NDS7</accession>
<feature type="domain" description="Cytochrome c" evidence="8">
    <location>
        <begin position="52"/>
        <end position="207"/>
    </location>
</feature>
<feature type="domain" description="Cytochrome c" evidence="8">
    <location>
        <begin position="227"/>
        <end position="384"/>
    </location>
</feature>
<evidence type="ECO:0000256" key="6">
    <source>
        <dbReference type="ARBA" id="ARBA00023004"/>
    </source>
</evidence>
<comment type="caution">
    <text evidence="9">The sequence shown here is derived from an EMBL/GenBank/DDBJ whole genome shotgun (WGS) entry which is preliminary data.</text>
</comment>
<evidence type="ECO:0000313" key="10">
    <source>
        <dbReference type="Proteomes" id="UP000614424"/>
    </source>
</evidence>
<dbReference type="InterPro" id="IPR036909">
    <property type="entry name" value="Cyt_c-like_dom_sf"/>
</dbReference>
<dbReference type="GO" id="GO:0009055">
    <property type="term" value="F:electron transfer activity"/>
    <property type="evidence" value="ECO:0007669"/>
    <property type="project" value="InterPro"/>
</dbReference>
<dbReference type="GO" id="GO:0020037">
    <property type="term" value="F:heme binding"/>
    <property type="evidence" value="ECO:0007669"/>
    <property type="project" value="InterPro"/>
</dbReference>
<evidence type="ECO:0000313" key="9">
    <source>
        <dbReference type="EMBL" id="MBC8317605.1"/>
    </source>
</evidence>
<dbReference type="GO" id="GO:0030313">
    <property type="term" value="C:cell envelope"/>
    <property type="evidence" value="ECO:0007669"/>
    <property type="project" value="UniProtKB-SubCell"/>
</dbReference>
<dbReference type="InterPro" id="IPR004852">
    <property type="entry name" value="Di-haem_cyt_c_peroxidsae"/>
</dbReference>
<evidence type="ECO:0000259" key="8">
    <source>
        <dbReference type="PROSITE" id="PS51007"/>
    </source>
</evidence>
<evidence type="ECO:0000256" key="3">
    <source>
        <dbReference type="ARBA" id="ARBA00022723"/>
    </source>
</evidence>
<dbReference type="Proteomes" id="UP000614424">
    <property type="component" value="Unassembled WGS sequence"/>
</dbReference>
<evidence type="ECO:0000256" key="7">
    <source>
        <dbReference type="PROSITE-ProRule" id="PRU00433"/>
    </source>
</evidence>
<dbReference type="InterPro" id="IPR051395">
    <property type="entry name" value="Cytochrome_c_Peroxidase/MauG"/>
</dbReference>
<evidence type="ECO:0000256" key="1">
    <source>
        <dbReference type="ARBA" id="ARBA00004196"/>
    </source>
</evidence>
<dbReference type="PANTHER" id="PTHR30600:SF10">
    <property type="entry name" value="BLL6722 PROTEIN"/>
    <property type="match status" value="1"/>
</dbReference>
<protein>
    <submittedName>
        <fullName evidence="9">Cytochrome-c peroxidase</fullName>
    </submittedName>
</protein>